<feature type="compositionally biased region" description="Polar residues" evidence="1">
    <location>
        <begin position="404"/>
        <end position="413"/>
    </location>
</feature>
<feature type="region of interest" description="Disordered" evidence="1">
    <location>
        <begin position="82"/>
        <end position="419"/>
    </location>
</feature>
<evidence type="ECO:0000313" key="2">
    <source>
        <dbReference type="EMBL" id="GGL68611.1"/>
    </source>
</evidence>
<feature type="compositionally biased region" description="Pro residues" evidence="1">
    <location>
        <begin position="329"/>
        <end position="338"/>
    </location>
</feature>
<feature type="compositionally biased region" description="Low complexity" evidence="1">
    <location>
        <begin position="342"/>
        <end position="353"/>
    </location>
</feature>
<dbReference type="Gene3D" id="3.40.50.300">
    <property type="entry name" value="P-loop containing nucleotide triphosphate hydrolases"/>
    <property type="match status" value="1"/>
</dbReference>
<feature type="compositionally biased region" description="Pro residues" evidence="1">
    <location>
        <begin position="357"/>
        <end position="382"/>
    </location>
</feature>
<feature type="compositionally biased region" description="Polar residues" evidence="1">
    <location>
        <begin position="225"/>
        <end position="235"/>
    </location>
</feature>
<accession>A0A917SC45</accession>
<organism evidence="2 3">
    <name type="scientific">Microlunatus endophyticus</name>
    <dbReference type="NCBI Taxonomy" id="1716077"/>
    <lineage>
        <taxon>Bacteria</taxon>
        <taxon>Bacillati</taxon>
        <taxon>Actinomycetota</taxon>
        <taxon>Actinomycetes</taxon>
        <taxon>Propionibacteriales</taxon>
        <taxon>Propionibacteriaceae</taxon>
        <taxon>Microlunatus</taxon>
    </lineage>
</organism>
<protein>
    <recommendedName>
        <fullName evidence="4">MinD-like ATPase involved in chromosome partitioning or flagellar assembly</fullName>
    </recommendedName>
</protein>
<dbReference type="RefSeq" id="WP_229670125.1">
    <property type="nucleotide sequence ID" value="NZ_BMMZ01000007.1"/>
</dbReference>
<reference evidence="2" key="1">
    <citation type="journal article" date="2014" name="Int. J. Syst. Evol. Microbiol.">
        <title>Complete genome sequence of Corynebacterium casei LMG S-19264T (=DSM 44701T), isolated from a smear-ripened cheese.</title>
        <authorList>
            <consortium name="US DOE Joint Genome Institute (JGI-PGF)"/>
            <person name="Walter F."/>
            <person name="Albersmeier A."/>
            <person name="Kalinowski J."/>
            <person name="Ruckert C."/>
        </authorList>
    </citation>
    <scope>NUCLEOTIDE SEQUENCE</scope>
    <source>
        <strain evidence="2">CGMCC 4.7306</strain>
    </source>
</reference>
<evidence type="ECO:0000256" key="1">
    <source>
        <dbReference type="SAM" id="MobiDB-lite"/>
    </source>
</evidence>
<feature type="compositionally biased region" description="Low complexity" evidence="1">
    <location>
        <begin position="261"/>
        <end position="278"/>
    </location>
</feature>
<gene>
    <name evidence="2" type="ORF">GCM10011575_29000</name>
</gene>
<proteinExistence type="predicted"/>
<feature type="compositionally biased region" description="Low complexity" evidence="1">
    <location>
        <begin position="104"/>
        <end position="121"/>
    </location>
</feature>
<feature type="compositionally biased region" description="Low complexity" evidence="1">
    <location>
        <begin position="236"/>
        <end position="247"/>
    </location>
</feature>
<dbReference type="SUPFAM" id="SSF52540">
    <property type="entry name" value="P-loop containing nucleoside triphosphate hydrolases"/>
    <property type="match status" value="1"/>
</dbReference>
<sequence>MSTPDTVPTWPRIEAVAREDGTGEVIVDGSARPVVAANLDEVRVAIIRSVTDIAVSLGRPVRVSTSGPDGYWPLIVHPNGAVFADEDDQPRPGRRAVADETETEPPGVAAPAPVEQAGPPETAGHAQDAAPTSPPTPQAELQPPGVAQGDGSHQEPAFSAPDPDSTSYGSQPPVPEQMAPGQAAEQADPGQADPGQADPGQAASVGTPAPQQPIDSGQPVYPAGFSQSGLPGQSEQPAPVVAAQSAPSPQPSPQPLPPASPQSGPQSAPSAPPAQSAPSPQPISDGYSAGQPSRAFGQPPSGPPTFGQPPVQPSTGQPPVQPSTGQPPTAQPGQPPVGQPGAGQAPVWQQPGGQPLGRPPVPAGQPAHQAPPQPARPVPGQPPIGQHSAEQYVPQRSAEPVEQLPQQRQSFLTREQIEEPASRGFRGMLGRVGIKMSPNEAERSERADIQAVSQHWPGPRTIAVVNGKGGAGKSPSTILLSAVFALFGGAGVVAWDNNQTRGTLGWRTEQGQHDATLLDLLPEIPRLLGTGAQSADLAHYVHHQSRDRFDVLRSKPMVLAHMQRLQPSDVDSIHSVLGKYYRLIFIDSGNDESDPMWLRMIDHTDQLVVATTTRDDHAEAGALLLEALAERDERSAALARGSVAIVSQADPVAKPTDLARVAAGYQALTRATVTIPFDPAMVDGHLRYGALKPETQRAWLAAAAAVARGL</sequence>
<feature type="compositionally biased region" description="Pro residues" evidence="1">
    <location>
        <begin position="300"/>
        <end position="312"/>
    </location>
</feature>
<name>A0A917SC45_9ACTN</name>
<feature type="compositionally biased region" description="Pro residues" evidence="1">
    <location>
        <begin position="248"/>
        <end position="260"/>
    </location>
</feature>
<evidence type="ECO:0000313" key="3">
    <source>
        <dbReference type="Proteomes" id="UP000613840"/>
    </source>
</evidence>
<evidence type="ECO:0008006" key="4">
    <source>
        <dbReference type="Google" id="ProtNLM"/>
    </source>
</evidence>
<dbReference type="AlphaFoldDB" id="A0A917SC45"/>
<dbReference type="EMBL" id="BMMZ01000007">
    <property type="protein sequence ID" value="GGL68611.1"/>
    <property type="molecule type" value="Genomic_DNA"/>
</dbReference>
<dbReference type="Proteomes" id="UP000613840">
    <property type="component" value="Unassembled WGS sequence"/>
</dbReference>
<reference evidence="2" key="2">
    <citation type="submission" date="2020-09" db="EMBL/GenBank/DDBJ databases">
        <authorList>
            <person name="Sun Q."/>
            <person name="Zhou Y."/>
        </authorList>
    </citation>
    <scope>NUCLEOTIDE SEQUENCE</scope>
    <source>
        <strain evidence="2">CGMCC 4.7306</strain>
    </source>
</reference>
<dbReference type="InterPro" id="IPR027417">
    <property type="entry name" value="P-loop_NTPase"/>
</dbReference>
<keyword evidence="3" id="KW-1185">Reference proteome</keyword>
<comment type="caution">
    <text evidence="2">The sequence shown here is derived from an EMBL/GenBank/DDBJ whole genome shotgun (WGS) entry which is preliminary data.</text>
</comment>